<evidence type="ECO:0000313" key="4">
    <source>
        <dbReference type="Proteomes" id="UP000821853"/>
    </source>
</evidence>
<dbReference type="InterPro" id="IPR036259">
    <property type="entry name" value="MFS_trans_sf"/>
</dbReference>
<feature type="transmembrane region" description="Helical" evidence="2">
    <location>
        <begin position="201"/>
        <end position="223"/>
    </location>
</feature>
<feature type="compositionally biased region" description="Polar residues" evidence="1">
    <location>
        <begin position="144"/>
        <end position="156"/>
    </location>
</feature>
<dbReference type="Gene3D" id="1.20.1250.20">
    <property type="entry name" value="MFS general substrate transporter like domains"/>
    <property type="match status" value="1"/>
</dbReference>
<dbReference type="Proteomes" id="UP000821853">
    <property type="component" value="Unassembled WGS sequence"/>
</dbReference>
<name>A0A9J6GLR5_HAELO</name>
<dbReference type="OrthoDB" id="6499973at2759"/>
<organism evidence="3 4">
    <name type="scientific">Haemaphysalis longicornis</name>
    <name type="common">Bush tick</name>
    <dbReference type="NCBI Taxonomy" id="44386"/>
    <lineage>
        <taxon>Eukaryota</taxon>
        <taxon>Metazoa</taxon>
        <taxon>Ecdysozoa</taxon>
        <taxon>Arthropoda</taxon>
        <taxon>Chelicerata</taxon>
        <taxon>Arachnida</taxon>
        <taxon>Acari</taxon>
        <taxon>Parasitiformes</taxon>
        <taxon>Ixodida</taxon>
        <taxon>Ixodoidea</taxon>
        <taxon>Ixodidae</taxon>
        <taxon>Haemaphysalinae</taxon>
        <taxon>Haemaphysalis</taxon>
    </lineage>
</organism>
<sequence length="346" mass="37207">MGIVETVVAVAIGTCFQKCRSIAMGLKEGGHTISGLIFPKILSSLTAEYGLRGALGVCGALCLHVTAFMLTLRREPFTSRRQRHFKEADKVQLGPPKEDVRTPITDIVSSSSKQSISSSENITMRRVLNGSVVFTNVSNASGEKVQAATSNQPRSKQQSRDTVAGTGGGLFQRNRSLDDYKGGIGKDQRKILLSPGFYTKILMFAIAQYGVVAIKAVVVDYGLDKGTDRSKAELMVTYSAASDFIGRIAIMAFADHGRMSRMLVTVVALLLHSVTTLVLPLTSGFEAYLGVYLLSSMMQSSLSPLVTVIVADYHGAHRIPLVWGLSGLMAIPLQFATPSITGKGER</sequence>
<keyword evidence="2" id="KW-1133">Transmembrane helix</keyword>
<feature type="transmembrane region" description="Helical" evidence="2">
    <location>
        <begin position="261"/>
        <end position="281"/>
    </location>
</feature>
<proteinExistence type="predicted"/>
<reference evidence="3 4" key="1">
    <citation type="journal article" date="2020" name="Cell">
        <title>Large-Scale Comparative Analyses of Tick Genomes Elucidate Their Genetic Diversity and Vector Capacities.</title>
        <authorList>
            <consortium name="Tick Genome and Microbiome Consortium (TIGMIC)"/>
            <person name="Jia N."/>
            <person name="Wang J."/>
            <person name="Shi W."/>
            <person name="Du L."/>
            <person name="Sun Y."/>
            <person name="Zhan W."/>
            <person name="Jiang J.F."/>
            <person name="Wang Q."/>
            <person name="Zhang B."/>
            <person name="Ji P."/>
            <person name="Bell-Sakyi L."/>
            <person name="Cui X.M."/>
            <person name="Yuan T.T."/>
            <person name="Jiang B.G."/>
            <person name="Yang W.F."/>
            <person name="Lam T.T."/>
            <person name="Chang Q.C."/>
            <person name="Ding S.J."/>
            <person name="Wang X.J."/>
            <person name="Zhu J.G."/>
            <person name="Ruan X.D."/>
            <person name="Zhao L."/>
            <person name="Wei J.T."/>
            <person name="Ye R.Z."/>
            <person name="Que T.C."/>
            <person name="Du C.H."/>
            <person name="Zhou Y.H."/>
            <person name="Cheng J.X."/>
            <person name="Dai P.F."/>
            <person name="Guo W.B."/>
            <person name="Han X.H."/>
            <person name="Huang E.J."/>
            <person name="Li L.F."/>
            <person name="Wei W."/>
            <person name="Gao Y.C."/>
            <person name="Liu J.Z."/>
            <person name="Shao H.Z."/>
            <person name="Wang X."/>
            <person name="Wang C.C."/>
            <person name="Yang T.C."/>
            <person name="Huo Q.B."/>
            <person name="Li W."/>
            <person name="Chen H.Y."/>
            <person name="Chen S.E."/>
            <person name="Zhou L.G."/>
            <person name="Ni X.B."/>
            <person name="Tian J.H."/>
            <person name="Sheng Y."/>
            <person name="Liu T."/>
            <person name="Pan Y.S."/>
            <person name="Xia L.Y."/>
            <person name="Li J."/>
            <person name="Zhao F."/>
            <person name="Cao W.C."/>
        </authorList>
    </citation>
    <scope>NUCLEOTIDE SEQUENCE [LARGE SCALE GENOMIC DNA]</scope>
    <source>
        <strain evidence="3">HaeL-2018</strain>
    </source>
</reference>
<comment type="caution">
    <text evidence="3">The sequence shown here is derived from an EMBL/GenBank/DDBJ whole genome shotgun (WGS) entry which is preliminary data.</text>
</comment>
<dbReference type="Pfam" id="PF07690">
    <property type="entry name" value="MFS_1"/>
    <property type="match status" value="1"/>
</dbReference>
<dbReference type="AlphaFoldDB" id="A0A9J6GLR5"/>
<evidence type="ECO:0000256" key="2">
    <source>
        <dbReference type="SAM" id="Phobius"/>
    </source>
</evidence>
<dbReference type="SUPFAM" id="SSF103473">
    <property type="entry name" value="MFS general substrate transporter"/>
    <property type="match status" value="1"/>
</dbReference>
<evidence type="ECO:0000256" key="1">
    <source>
        <dbReference type="SAM" id="MobiDB-lite"/>
    </source>
</evidence>
<keyword evidence="4" id="KW-1185">Reference proteome</keyword>
<protein>
    <recommendedName>
        <fullName evidence="5">Monocarboxylate transporter</fullName>
    </recommendedName>
</protein>
<feature type="region of interest" description="Disordered" evidence="1">
    <location>
        <begin position="144"/>
        <end position="170"/>
    </location>
</feature>
<dbReference type="PANTHER" id="PTHR11360">
    <property type="entry name" value="MONOCARBOXYLATE TRANSPORTER"/>
    <property type="match status" value="1"/>
</dbReference>
<evidence type="ECO:0000313" key="3">
    <source>
        <dbReference type="EMBL" id="KAH9379390.1"/>
    </source>
</evidence>
<dbReference type="GO" id="GO:0008028">
    <property type="term" value="F:monocarboxylic acid transmembrane transporter activity"/>
    <property type="evidence" value="ECO:0007669"/>
    <property type="project" value="TreeGrafter"/>
</dbReference>
<dbReference type="PANTHER" id="PTHR11360:SF303">
    <property type="entry name" value="MAJOR FACILITATOR SUPERFAMILY (MFS) PROFILE DOMAIN-CONTAINING PROTEIN"/>
    <property type="match status" value="1"/>
</dbReference>
<feature type="transmembrane region" description="Helical" evidence="2">
    <location>
        <begin position="321"/>
        <end position="340"/>
    </location>
</feature>
<gene>
    <name evidence="3" type="ORF">HPB48_000479</name>
</gene>
<keyword evidence="2" id="KW-0472">Membrane</keyword>
<evidence type="ECO:0008006" key="5">
    <source>
        <dbReference type="Google" id="ProtNLM"/>
    </source>
</evidence>
<dbReference type="VEuPathDB" id="VectorBase:HLOH_049573"/>
<feature type="transmembrane region" description="Helical" evidence="2">
    <location>
        <begin position="287"/>
        <end position="309"/>
    </location>
</feature>
<accession>A0A9J6GLR5</accession>
<feature type="transmembrane region" description="Helical" evidence="2">
    <location>
        <begin position="49"/>
        <end position="72"/>
    </location>
</feature>
<dbReference type="InterPro" id="IPR050327">
    <property type="entry name" value="Proton-linked_MCT"/>
</dbReference>
<keyword evidence="2" id="KW-0812">Transmembrane</keyword>
<dbReference type="InterPro" id="IPR011701">
    <property type="entry name" value="MFS"/>
</dbReference>
<dbReference type="EMBL" id="JABSTR010000009">
    <property type="protein sequence ID" value="KAH9379390.1"/>
    <property type="molecule type" value="Genomic_DNA"/>
</dbReference>